<dbReference type="Proteomes" id="UP000217549">
    <property type="component" value="Chromosome I"/>
</dbReference>
<dbReference type="PANTHER" id="PTHR43208">
    <property type="entry name" value="ABC TRANSPORTER SUBSTRATE-BINDING PROTEIN"/>
    <property type="match status" value="1"/>
</dbReference>
<dbReference type="PANTHER" id="PTHR43208:SF1">
    <property type="entry name" value="ABC TRANSPORTER SUBSTRATE-BINDING PROTEIN"/>
    <property type="match status" value="1"/>
</dbReference>
<dbReference type="STRING" id="39488.ERS852450_02903"/>
<dbReference type="InterPro" id="IPR052910">
    <property type="entry name" value="ABC-Purine-Binding"/>
</dbReference>
<evidence type="ECO:0000313" key="5">
    <source>
        <dbReference type="Proteomes" id="UP000217549"/>
    </source>
</evidence>
<keyword evidence="1 2" id="KW-0732">Signal</keyword>
<feature type="signal peptide" evidence="2">
    <location>
        <begin position="1"/>
        <end position="19"/>
    </location>
</feature>
<organism evidence="4 5">
    <name type="scientific">Anaerobutyricum hallii</name>
    <dbReference type="NCBI Taxonomy" id="39488"/>
    <lineage>
        <taxon>Bacteria</taxon>
        <taxon>Bacillati</taxon>
        <taxon>Bacillota</taxon>
        <taxon>Clostridia</taxon>
        <taxon>Lachnospirales</taxon>
        <taxon>Lachnospiraceae</taxon>
        <taxon>Anaerobutyricum</taxon>
    </lineage>
</organism>
<dbReference type="Gene3D" id="3.40.50.2300">
    <property type="match status" value="2"/>
</dbReference>
<dbReference type="GO" id="GO:0005886">
    <property type="term" value="C:plasma membrane"/>
    <property type="evidence" value="ECO:0007669"/>
    <property type="project" value="InterPro"/>
</dbReference>
<dbReference type="KEGG" id="ehl:EHLA_0926"/>
<dbReference type="PROSITE" id="PS51257">
    <property type="entry name" value="PROKAR_LIPOPROTEIN"/>
    <property type="match status" value="1"/>
</dbReference>
<evidence type="ECO:0000259" key="3">
    <source>
        <dbReference type="Pfam" id="PF02608"/>
    </source>
</evidence>
<name>A0A285PPX4_9FIRM</name>
<gene>
    <name evidence="4" type="ORF">EHLA_0926</name>
</gene>
<reference evidence="5" key="1">
    <citation type="submission" date="2017-09" db="EMBL/GenBank/DDBJ databases">
        <authorList>
            <person name="Shetty A S."/>
        </authorList>
    </citation>
    <scope>NUCLEOTIDE SEQUENCE [LARGE SCALE GENOMIC DNA]</scope>
</reference>
<evidence type="ECO:0000256" key="2">
    <source>
        <dbReference type="SAM" id="SignalP"/>
    </source>
</evidence>
<accession>A0A285PPX4</accession>
<dbReference type="RefSeq" id="WP_096239487.1">
    <property type="nucleotide sequence ID" value="NZ_LT907978.1"/>
</dbReference>
<feature type="chain" id="PRO_5039398784" evidence="2">
    <location>
        <begin position="20"/>
        <end position="425"/>
    </location>
</feature>
<proteinExistence type="predicted"/>
<evidence type="ECO:0000256" key="1">
    <source>
        <dbReference type="ARBA" id="ARBA00022729"/>
    </source>
</evidence>
<dbReference type="InterPro" id="IPR003760">
    <property type="entry name" value="PnrA-like"/>
</dbReference>
<sequence length="425" mass="46521">MRKHIAVVMAVIMALSICGCGSSKSLFPENTGEQQETKTADSGSMKVGYLLSSDGDAPDTVARVQGIRKMQEQTGIKDDQIIIKESVKKSDCEKKAAELAEKGCSIIFSENPEFESVLEETAKKYPKVQFCQEGGKLAKDSELSNFHNYDTRIYEAYHVAGLVAGIKLNHLLDKGDISAEDCVIGFVACEKNAKTTSCINAFYLGVERACSQSSVLVRYVGKRGVYDADGKAARQLIAAGVKMMAQYTYTTAVATVCAENDTPLIGNDINLISTAPKDALTSVISDWSVYYAYAVNKVLKDKEIATDWTAGYAENAVVLSQLNDEHISDGTVEKVAELEKNLRAGNAKVFNIEKFTVDGSSLDTLAKSNKKFKKYKKYIRNGNLQESMTQSKSVFDIFVDGVTESTHDYLAEQEEKSAESTTEEN</sequence>
<protein>
    <submittedName>
        <fullName evidence="4">ABC transporter substrate-binding protein PnrA-like</fullName>
    </submittedName>
</protein>
<feature type="domain" description="ABC transporter substrate-binding protein PnrA-like" evidence="3">
    <location>
        <begin position="63"/>
        <end position="339"/>
    </location>
</feature>
<dbReference type="EMBL" id="LT907978">
    <property type="protein sequence ID" value="SOB71663.1"/>
    <property type="molecule type" value="Genomic_DNA"/>
</dbReference>
<keyword evidence="5" id="KW-1185">Reference proteome</keyword>
<dbReference type="Pfam" id="PF02608">
    <property type="entry name" value="Bmp"/>
    <property type="match status" value="1"/>
</dbReference>
<evidence type="ECO:0000313" key="4">
    <source>
        <dbReference type="EMBL" id="SOB71663.1"/>
    </source>
</evidence>
<dbReference type="AlphaFoldDB" id="A0A285PPX4"/>